<dbReference type="Pfam" id="PF00196">
    <property type="entry name" value="GerE"/>
    <property type="match status" value="1"/>
</dbReference>
<dbReference type="RefSeq" id="WP_141270389.1">
    <property type="nucleotide sequence ID" value="NZ_BJLH01000005.1"/>
</dbReference>
<organism evidence="5 6">
    <name type="scientific">Vibrio comitans NBRC 102076</name>
    <dbReference type="NCBI Taxonomy" id="1219078"/>
    <lineage>
        <taxon>Bacteria</taxon>
        <taxon>Pseudomonadati</taxon>
        <taxon>Pseudomonadota</taxon>
        <taxon>Gammaproteobacteria</taxon>
        <taxon>Vibrionales</taxon>
        <taxon>Vibrionaceae</taxon>
        <taxon>Vibrio</taxon>
    </lineage>
</organism>
<dbReference type="Gene3D" id="1.10.10.10">
    <property type="entry name" value="Winged helix-like DNA-binding domain superfamily/Winged helix DNA-binding domain"/>
    <property type="match status" value="1"/>
</dbReference>
<evidence type="ECO:0000256" key="3">
    <source>
        <dbReference type="ARBA" id="ARBA00023163"/>
    </source>
</evidence>
<dbReference type="EMBL" id="BJLH01000005">
    <property type="protein sequence ID" value="GEA60038.1"/>
    <property type="molecule type" value="Genomic_DNA"/>
</dbReference>
<dbReference type="PANTHER" id="PTHR44688:SF16">
    <property type="entry name" value="DNA-BINDING TRANSCRIPTIONAL ACTIVATOR DEVR_DOSR"/>
    <property type="match status" value="1"/>
</dbReference>
<dbReference type="OrthoDB" id="561214at2"/>
<dbReference type="InterPro" id="IPR016032">
    <property type="entry name" value="Sig_transdc_resp-reg_C-effctor"/>
</dbReference>
<evidence type="ECO:0000259" key="4">
    <source>
        <dbReference type="PROSITE" id="PS50043"/>
    </source>
</evidence>
<evidence type="ECO:0000256" key="1">
    <source>
        <dbReference type="ARBA" id="ARBA00023015"/>
    </source>
</evidence>
<accession>A0A4Y3IMC5</accession>
<dbReference type="InterPro" id="IPR036388">
    <property type="entry name" value="WH-like_DNA-bd_sf"/>
</dbReference>
<keyword evidence="1" id="KW-0805">Transcription regulation</keyword>
<protein>
    <recommendedName>
        <fullName evidence="4">HTH luxR-type domain-containing protein</fullName>
    </recommendedName>
</protein>
<dbReference type="SMART" id="SM00421">
    <property type="entry name" value="HTH_LUXR"/>
    <property type="match status" value="1"/>
</dbReference>
<dbReference type="InterPro" id="IPR000792">
    <property type="entry name" value="Tscrpt_reg_LuxR_C"/>
</dbReference>
<keyword evidence="3" id="KW-0804">Transcription</keyword>
<comment type="caution">
    <text evidence="5">The sequence shown here is derived from an EMBL/GenBank/DDBJ whole genome shotgun (WGS) entry which is preliminary data.</text>
</comment>
<reference evidence="5 6" key="1">
    <citation type="submission" date="2019-06" db="EMBL/GenBank/DDBJ databases">
        <title>Whole genome shotgun sequence of Vibrio comitans NBRC 102076.</title>
        <authorList>
            <person name="Hosoyama A."/>
            <person name="Uohara A."/>
            <person name="Ohji S."/>
            <person name="Ichikawa N."/>
        </authorList>
    </citation>
    <scope>NUCLEOTIDE SEQUENCE [LARGE SCALE GENOMIC DNA]</scope>
    <source>
        <strain evidence="5 6">NBRC 102076</strain>
    </source>
</reference>
<evidence type="ECO:0000313" key="6">
    <source>
        <dbReference type="Proteomes" id="UP000318242"/>
    </source>
</evidence>
<sequence length="222" mass="25730">MIIKKNVYLFSSDNDFSEKLMNFILIAFPEFNIQAFAKFDGSNLNLKRADIVFLDATHLEGIENADFTPGIGRSKWILINQGIDIETSESLIEQGYAGTVSRAEIFDLLIPIVHSVLLNELWFPRIQISHVIKRLSLKKQESTGEQRHSQWDNLTEREKELARLMLNGARNKEIARQLDISVNTVKRHVSKIFNKLNVDSRNKLHSELYYQFDDEDEEIFSD</sequence>
<name>A0A4Y3IMC5_9VIBR</name>
<dbReference type="SUPFAM" id="SSF46894">
    <property type="entry name" value="C-terminal effector domain of the bipartite response regulators"/>
    <property type="match status" value="1"/>
</dbReference>
<keyword evidence="2" id="KW-0238">DNA-binding</keyword>
<dbReference type="AlphaFoldDB" id="A0A4Y3IMC5"/>
<keyword evidence="6" id="KW-1185">Reference proteome</keyword>
<feature type="domain" description="HTH luxR-type" evidence="4">
    <location>
        <begin position="147"/>
        <end position="212"/>
    </location>
</feature>
<dbReference type="PROSITE" id="PS50043">
    <property type="entry name" value="HTH_LUXR_2"/>
    <property type="match status" value="1"/>
</dbReference>
<evidence type="ECO:0000313" key="5">
    <source>
        <dbReference type="EMBL" id="GEA60038.1"/>
    </source>
</evidence>
<dbReference type="PANTHER" id="PTHR44688">
    <property type="entry name" value="DNA-BINDING TRANSCRIPTIONAL ACTIVATOR DEVR_DOSR"/>
    <property type="match status" value="1"/>
</dbReference>
<proteinExistence type="predicted"/>
<gene>
    <name evidence="5" type="ORF">VCO01S_12310</name>
</gene>
<dbReference type="GO" id="GO:0003677">
    <property type="term" value="F:DNA binding"/>
    <property type="evidence" value="ECO:0007669"/>
    <property type="project" value="UniProtKB-KW"/>
</dbReference>
<dbReference type="GO" id="GO:0006355">
    <property type="term" value="P:regulation of DNA-templated transcription"/>
    <property type="evidence" value="ECO:0007669"/>
    <property type="project" value="InterPro"/>
</dbReference>
<dbReference type="PRINTS" id="PR00038">
    <property type="entry name" value="HTHLUXR"/>
</dbReference>
<dbReference type="Proteomes" id="UP000318242">
    <property type="component" value="Unassembled WGS sequence"/>
</dbReference>
<evidence type="ECO:0000256" key="2">
    <source>
        <dbReference type="ARBA" id="ARBA00023125"/>
    </source>
</evidence>
<dbReference type="CDD" id="cd06170">
    <property type="entry name" value="LuxR_C_like"/>
    <property type="match status" value="1"/>
</dbReference>
<dbReference type="Gene3D" id="3.40.50.2300">
    <property type="match status" value="1"/>
</dbReference>